<accession>A0A845AUJ0</accession>
<evidence type="ECO:0000313" key="1">
    <source>
        <dbReference type="EMBL" id="MXP31260.1"/>
    </source>
</evidence>
<dbReference type="RefSeq" id="WP_160778721.1">
    <property type="nucleotide sequence ID" value="NZ_BAAAZF010000001.1"/>
</dbReference>
<dbReference type="Gene3D" id="2.60.40.10">
    <property type="entry name" value="Immunoglobulins"/>
    <property type="match status" value="1"/>
</dbReference>
<reference evidence="2 3" key="1">
    <citation type="submission" date="2019-12" db="EMBL/GenBank/DDBJ databases">
        <title>Genomic-based taxomic classification of the family Erythrobacteraceae.</title>
        <authorList>
            <person name="Xu L."/>
        </authorList>
    </citation>
    <scope>NUCLEOTIDE SEQUENCE [LARGE SCALE GENOMIC DNA]</scope>
    <source>
        <strain evidence="2 3">JCM 16677</strain>
    </source>
</reference>
<dbReference type="OrthoDB" id="8481910at2"/>
<organism evidence="2 3">
    <name type="scientific">Parerythrobacter jejuensis</name>
    <dbReference type="NCBI Taxonomy" id="795812"/>
    <lineage>
        <taxon>Bacteria</taxon>
        <taxon>Pseudomonadati</taxon>
        <taxon>Pseudomonadota</taxon>
        <taxon>Alphaproteobacteria</taxon>
        <taxon>Sphingomonadales</taxon>
        <taxon>Erythrobacteraceae</taxon>
        <taxon>Parerythrobacter</taxon>
    </lineage>
</organism>
<dbReference type="EMBL" id="WTYE01000001">
    <property type="protein sequence ID" value="MXP34020.1"/>
    <property type="molecule type" value="Genomic_DNA"/>
</dbReference>
<dbReference type="InterPro" id="IPR013783">
    <property type="entry name" value="Ig-like_fold"/>
</dbReference>
<proteinExistence type="predicted"/>
<keyword evidence="3" id="KW-1185">Reference proteome</keyword>
<sequence length="90" mass="10341">MPALKLNKTVTQKSPTLAVTNKFKPGTYRFRLSVIDDAQNESAPTEIVVTVIKPTAPIRVNERIAERLRIRDPRRRRINVPPIRDGIIRR</sequence>
<evidence type="ECO:0000313" key="3">
    <source>
        <dbReference type="Proteomes" id="UP000446786"/>
    </source>
</evidence>
<name>A0A845AUJ0_9SPHN</name>
<comment type="caution">
    <text evidence="2">The sequence shown here is derived from an EMBL/GenBank/DDBJ whole genome shotgun (WGS) entry which is preliminary data.</text>
</comment>
<evidence type="ECO:0000313" key="2">
    <source>
        <dbReference type="EMBL" id="MXP34020.1"/>
    </source>
</evidence>
<dbReference type="EMBL" id="WTYE01000001">
    <property type="protein sequence ID" value="MXP31260.1"/>
    <property type="molecule type" value="Genomic_DNA"/>
</dbReference>
<protein>
    <submittedName>
        <fullName evidence="2">Uncharacterized protein</fullName>
    </submittedName>
</protein>
<dbReference type="AlphaFoldDB" id="A0A845AUJ0"/>
<dbReference type="Proteomes" id="UP000446786">
    <property type="component" value="Unassembled WGS sequence"/>
</dbReference>
<gene>
    <name evidence="1" type="ORF">GRI94_05405</name>
    <name evidence="2" type="ORF">GRI94_19495</name>
</gene>